<dbReference type="RefSeq" id="WP_116755198.1">
    <property type="nucleotide sequence ID" value="NZ_JBHUEX010000001.1"/>
</dbReference>
<evidence type="ECO:0000313" key="4">
    <source>
        <dbReference type="Proteomes" id="UP000244893"/>
    </source>
</evidence>
<keyword evidence="4" id="KW-1185">Reference proteome</keyword>
<feature type="compositionally biased region" description="Polar residues" evidence="1">
    <location>
        <begin position="69"/>
        <end position="78"/>
    </location>
</feature>
<dbReference type="Proteomes" id="UP000244893">
    <property type="component" value="Unassembled WGS sequence"/>
</dbReference>
<proteinExistence type="predicted"/>
<keyword evidence="2" id="KW-0472">Membrane</keyword>
<dbReference type="EMBL" id="QEOP01000001">
    <property type="protein sequence ID" value="PVZ95462.1"/>
    <property type="molecule type" value="Genomic_DNA"/>
</dbReference>
<dbReference type="AlphaFoldDB" id="A0A2V1HUT2"/>
<feature type="region of interest" description="Disordered" evidence="1">
    <location>
        <begin position="68"/>
        <end position="102"/>
    </location>
</feature>
<accession>A0A2V1HUT2</accession>
<evidence type="ECO:0000313" key="3">
    <source>
        <dbReference type="EMBL" id="PVZ95462.1"/>
    </source>
</evidence>
<evidence type="ECO:0000256" key="2">
    <source>
        <dbReference type="SAM" id="Phobius"/>
    </source>
</evidence>
<gene>
    <name evidence="3" type="ORF">DDQ50_02845</name>
</gene>
<sequence>MAAPSRADRFRPAELVGLAGLLAVFTGVIVIVTTREWILAVISLGVIFIAALVVLAMLSLAAGPIGTETDLNGQSPTAPQAGPADAGTDPTKSDPPAPGASA</sequence>
<dbReference type="OrthoDB" id="5081451at2"/>
<feature type="transmembrane region" description="Helical" evidence="2">
    <location>
        <begin position="12"/>
        <end position="31"/>
    </location>
</feature>
<reference evidence="3 4" key="1">
    <citation type="submission" date="2018-05" db="EMBL/GenBank/DDBJ databases">
        <title>Amnibacterium sp. M8JJ-5, whole genome shotgun sequence.</title>
        <authorList>
            <person name="Tuo L."/>
        </authorList>
    </citation>
    <scope>NUCLEOTIDE SEQUENCE [LARGE SCALE GENOMIC DNA]</scope>
    <source>
        <strain evidence="3 4">M8JJ-5</strain>
    </source>
</reference>
<keyword evidence="2" id="KW-0812">Transmembrane</keyword>
<feature type="transmembrane region" description="Helical" evidence="2">
    <location>
        <begin position="37"/>
        <end position="58"/>
    </location>
</feature>
<organism evidence="3 4">
    <name type="scientific">Amnibacterium flavum</name>
    <dbReference type="NCBI Taxonomy" id="2173173"/>
    <lineage>
        <taxon>Bacteria</taxon>
        <taxon>Bacillati</taxon>
        <taxon>Actinomycetota</taxon>
        <taxon>Actinomycetes</taxon>
        <taxon>Micrococcales</taxon>
        <taxon>Microbacteriaceae</taxon>
        <taxon>Amnibacterium</taxon>
    </lineage>
</organism>
<evidence type="ECO:0000256" key="1">
    <source>
        <dbReference type="SAM" id="MobiDB-lite"/>
    </source>
</evidence>
<name>A0A2V1HUT2_9MICO</name>
<protein>
    <submittedName>
        <fullName evidence="3">Uncharacterized protein</fullName>
    </submittedName>
</protein>
<comment type="caution">
    <text evidence="3">The sequence shown here is derived from an EMBL/GenBank/DDBJ whole genome shotgun (WGS) entry which is preliminary data.</text>
</comment>
<feature type="compositionally biased region" description="Pro residues" evidence="1">
    <location>
        <begin position="93"/>
        <end position="102"/>
    </location>
</feature>
<keyword evidence="2" id="KW-1133">Transmembrane helix</keyword>